<evidence type="ECO:0000256" key="3">
    <source>
        <dbReference type="ARBA" id="ARBA00022630"/>
    </source>
</evidence>
<keyword evidence="6" id="KW-0560">Oxidoreductase</keyword>
<dbReference type="InterPro" id="IPR050775">
    <property type="entry name" value="FAD-binding_Monooxygenases"/>
</dbReference>
<dbReference type="SUPFAM" id="SSF51905">
    <property type="entry name" value="FAD/NAD(P)-binding domain"/>
    <property type="match status" value="1"/>
</dbReference>
<sequence length="43" mass="4620">MAKENFDVVIVGAGFAGMYMLHRLRSLDMVAVVFETGDDVGGT</sequence>
<comment type="similarity">
    <text evidence="2">Belongs to the FAD-binding monooxygenase family.</text>
</comment>
<keyword evidence="4" id="KW-0274">FAD</keyword>
<keyword evidence="3" id="KW-0285">Flavoprotein</keyword>
<dbReference type="AlphaFoldDB" id="A0A382PIN4"/>
<evidence type="ECO:0000256" key="1">
    <source>
        <dbReference type="ARBA" id="ARBA00001974"/>
    </source>
</evidence>
<dbReference type="Gene3D" id="3.50.50.60">
    <property type="entry name" value="FAD/NAD(P)-binding domain"/>
    <property type="match status" value="1"/>
</dbReference>
<proteinExistence type="inferred from homology"/>
<feature type="non-terminal residue" evidence="8">
    <location>
        <position position="43"/>
    </location>
</feature>
<organism evidence="8">
    <name type="scientific">marine metagenome</name>
    <dbReference type="NCBI Taxonomy" id="408172"/>
    <lineage>
        <taxon>unclassified sequences</taxon>
        <taxon>metagenomes</taxon>
        <taxon>ecological metagenomes</taxon>
    </lineage>
</organism>
<keyword evidence="7" id="KW-0503">Monooxygenase</keyword>
<evidence type="ECO:0000256" key="2">
    <source>
        <dbReference type="ARBA" id="ARBA00010139"/>
    </source>
</evidence>
<accession>A0A382PIN4</accession>
<evidence type="ECO:0008006" key="9">
    <source>
        <dbReference type="Google" id="ProtNLM"/>
    </source>
</evidence>
<dbReference type="PANTHER" id="PTHR43098:SF3">
    <property type="entry name" value="L-ORNITHINE N(5)-MONOOXYGENASE-RELATED"/>
    <property type="match status" value="1"/>
</dbReference>
<dbReference type="Pfam" id="PF13450">
    <property type="entry name" value="NAD_binding_8"/>
    <property type="match status" value="1"/>
</dbReference>
<keyword evidence="5" id="KW-0521">NADP</keyword>
<gene>
    <name evidence="8" type="ORF">METZ01_LOCUS326097</name>
</gene>
<protein>
    <recommendedName>
        <fullName evidence="9">FAD/NAD(P)-binding domain-containing protein</fullName>
    </recommendedName>
</protein>
<evidence type="ECO:0000256" key="7">
    <source>
        <dbReference type="ARBA" id="ARBA00023033"/>
    </source>
</evidence>
<evidence type="ECO:0000313" key="8">
    <source>
        <dbReference type="EMBL" id="SVC73243.1"/>
    </source>
</evidence>
<reference evidence="8" key="1">
    <citation type="submission" date="2018-05" db="EMBL/GenBank/DDBJ databases">
        <authorList>
            <person name="Lanie J.A."/>
            <person name="Ng W.-L."/>
            <person name="Kazmierczak K.M."/>
            <person name="Andrzejewski T.M."/>
            <person name="Davidsen T.M."/>
            <person name="Wayne K.J."/>
            <person name="Tettelin H."/>
            <person name="Glass J.I."/>
            <person name="Rusch D."/>
            <person name="Podicherti R."/>
            <person name="Tsui H.-C.T."/>
            <person name="Winkler M.E."/>
        </authorList>
    </citation>
    <scope>NUCLEOTIDE SEQUENCE</scope>
</reference>
<dbReference type="GO" id="GO:0004497">
    <property type="term" value="F:monooxygenase activity"/>
    <property type="evidence" value="ECO:0007669"/>
    <property type="project" value="UniProtKB-KW"/>
</dbReference>
<comment type="cofactor">
    <cofactor evidence="1">
        <name>FAD</name>
        <dbReference type="ChEBI" id="CHEBI:57692"/>
    </cofactor>
</comment>
<evidence type="ECO:0000256" key="5">
    <source>
        <dbReference type="ARBA" id="ARBA00022857"/>
    </source>
</evidence>
<evidence type="ECO:0000256" key="4">
    <source>
        <dbReference type="ARBA" id="ARBA00022827"/>
    </source>
</evidence>
<dbReference type="EMBL" id="UINC01107686">
    <property type="protein sequence ID" value="SVC73243.1"/>
    <property type="molecule type" value="Genomic_DNA"/>
</dbReference>
<dbReference type="InterPro" id="IPR036188">
    <property type="entry name" value="FAD/NAD-bd_sf"/>
</dbReference>
<name>A0A382PIN4_9ZZZZ</name>
<dbReference type="PANTHER" id="PTHR43098">
    <property type="entry name" value="L-ORNITHINE N(5)-MONOOXYGENASE-RELATED"/>
    <property type="match status" value="1"/>
</dbReference>
<evidence type="ECO:0000256" key="6">
    <source>
        <dbReference type="ARBA" id="ARBA00023002"/>
    </source>
</evidence>